<reference evidence="1" key="1">
    <citation type="submission" date="2010-07" db="EMBL/GenBank/DDBJ databases">
        <title>The complete genome of Methanosalsum zhilinae DSM 4017.</title>
        <authorList>
            <consortium name="US DOE Joint Genome Institute (JGI-PGF)"/>
            <person name="Lucas S."/>
            <person name="Copeland A."/>
            <person name="Lapidus A."/>
            <person name="Glavina del Rio T."/>
            <person name="Dalin E."/>
            <person name="Tice H."/>
            <person name="Bruce D."/>
            <person name="Goodwin L."/>
            <person name="Pitluck S."/>
            <person name="Kyrpides N."/>
            <person name="Mavromatis K."/>
            <person name="Ovchinnikova G."/>
            <person name="Daligault H."/>
            <person name="Detter J.C."/>
            <person name="Han C."/>
            <person name="Tapia R."/>
            <person name="Larimer F."/>
            <person name="Land M."/>
            <person name="Hauser L."/>
            <person name="Markowitz V."/>
            <person name="Cheng J.-F."/>
            <person name="Hugenholtz P."/>
            <person name="Woyke T."/>
            <person name="Wu D."/>
            <person name="Spring S."/>
            <person name="Schueler E."/>
            <person name="Brambilla E."/>
            <person name="Klenk H.-P."/>
            <person name="Eisen J.A."/>
        </authorList>
    </citation>
    <scope>NUCLEOTIDE SEQUENCE</scope>
    <source>
        <strain evidence="1">DSM 4017</strain>
    </source>
</reference>
<dbReference type="KEGG" id="mzh:Mzhil_0095"/>
<dbReference type="EMBL" id="CP002101">
    <property type="protein sequence ID" value="AEH59976.1"/>
    <property type="molecule type" value="Genomic_DNA"/>
</dbReference>
<dbReference type="Proteomes" id="UP000006622">
    <property type="component" value="Chromosome"/>
</dbReference>
<dbReference type="AlphaFoldDB" id="F7XMV9"/>
<dbReference type="HOGENOM" id="CLU_1763912_0_0_2"/>
<organism evidence="1 2">
    <name type="scientific">Methanosalsum zhilinae (strain DSM 4017 / NBRC 107636 / OCM 62 / WeN5)</name>
    <name type="common">Methanohalophilus zhilinae</name>
    <dbReference type="NCBI Taxonomy" id="679901"/>
    <lineage>
        <taxon>Archaea</taxon>
        <taxon>Methanobacteriati</taxon>
        <taxon>Methanobacteriota</taxon>
        <taxon>Stenosarchaea group</taxon>
        <taxon>Methanomicrobia</taxon>
        <taxon>Methanosarcinales</taxon>
        <taxon>Methanosarcinaceae</taxon>
        <taxon>Methanosalsum</taxon>
    </lineage>
</organism>
<evidence type="ECO:0008006" key="3">
    <source>
        <dbReference type="Google" id="ProtNLM"/>
    </source>
</evidence>
<accession>F7XMV9</accession>
<name>F7XMV9_METZD</name>
<evidence type="ECO:0000313" key="2">
    <source>
        <dbReference type="Proteomes" id="UP000006622"/>
    </source>
</evidence>
<sequence length="147" mass="16798">MCMFTRPELFGNLLIARVSTDHRTSDMFCQWLARKNPDIVIGVIDKNISWIGNGNLLGFESQVCEVDPSFLVDLQSGDNADKGLEDLWEIYYDSQYIAKRRNRKLASRMQPAISANFSTMAKNDRYRVQKGTGNCTLNEFSEDCENL</sequence>
<protein>
    <recommendedName>
        <fullName evidence="3">DUF4130 domain-containing protein</fullName>
    </recommendedName>
</protein>
<evidence type="ECO:0000313" key="1">
    <source>
        <dbReference type="EMBL" id="AEH59976.1"/>
    </source>
</evidence>
<proteinExistence type="predicted"/>
<keyword evidence="2" id="KW-1185">Reference proteome</keyword>
<dbReference type="STRING" id="679901.Mzhil_0095"/>
<gene>
    <name evidence="1" type="ordered locus">Mzhil_0095</name>
</gene>